<dbReference type="GeneID" id="83258613"/>
<proteinExistence type="predicted"/>
<accession>A0AAW7YZG8</accession>
<feature type="signal peptide" evidence="1">
    <location>
        <begin position="1"/>
        <end position="20"/>
    </location>
</feature>
<dbReference type="PROSITE" id="PS51257">
    <property type="entry name" value="PROKAR_LIPOPROTEIN"/>
    <property type="match status" value="1"/>
</dbReference>
<dbReference type="RefSeq" id="WP_061997702.1">
    <property type="nucleotide sequence ID" value="NZ_CAXIBE010000001.1"/>
</dbReference>
<sequence>MRLPTKMKIAALACSLFVTACTTTPIASPTPYKSAVTKEGYGYSSVQLTDNEYRVLFKATDRTPADVIQQFALRRAAELAKKHNYEWLAIVKTDVDKKPVMARAVTHNTDEPQPFATNQQCTMSGCTEVAQPVPGQGQNTVTQTQINDVYFSILVRMSNTQGSLGKNVMSVEEILANQADNAK</sequence>
<organism evidence="2 3">
    <name type="scientific">Alteromonas stellipolaris</name>
    <dbReference type="NCBI Taxonomy" id="233316"/>
    <lineage>
        <taxon>Bacteria</taxon>
        <taxon>Pseudomonadati</taxon>
        <taxon>Pseudomonadota</taxon>
        <taxon>Gammaproteobacteria</taxon>
        <taxon>Alteromonadales</taxon>
        <taxon>Alteromonadaceae</taxon>
        <taxon>Alteromonas/Salinimonas group</taxon>
        <taxon>Alteromonas</taxon>
    </lineage>
</organism>
<feature type="chain" id="PRO_5043947739" description="Lipoprotein" evidence="1">
    <location>
        <begin position="21"/>
        <end position="183"/>
    </location>
</feature>
<comment type="caution">
    <text evidence="2">The sequence shown here is derived from an EMBL/GenBank/DDBJ whole genome shotgun (WGS) entry which is preliminary data.</text>
</comment>
<evidence type="ECO:0000313" key="2">
    <source>
        <dbReference type="EMBL" id="MDO6577147.1"/>
    </source>
</evidence>
<dbReference type="EMBL" id="JAUOQI010000004">
    <property type="protein sequence ID" value="MDO6577147.1"/>
    <property type="molecule type" value="Genomic_DNA"/>
</dbReference>
<reference evidence="2" key="1">
    <citation type="submission" date="2023-07" db="EMBL/GenBank/DDBJ databases">
        <title>Genome content predicts the carbon catabolic preferences of heterotrophic bacteria.</title>
        <authorList>
            <person name="Gralka M."/>
        </authorList>
    </citation>
    <scope>NUCLEOTIDE SEQUENCE</scope>
    <source>
        <strain evidence="2">F2M12</strain>
    </source>
</reference>
<protein>
    <recommendedName>
        <fullName evidence="4">Lipoprotein</fullName>
    </recommendedName>
</protein>
<evidence type="ECO:0000313" key="3">
    <source>
        <dbReference type="Proteomes" id="UP001170717"/>
    </source>
</evidence>
<name>A0AAW7YZG8_9ALTE</name>
<evidence type="ECO:0008006" key="4">
    <source>
        <dbReference type="Google" id="ProtNLM"/>
    </source>
</evidence>
<dbReference type="AlphaFoldDB" id="A0AAW7YZG8"/>
<dbReference type="Proteomes" id="UP001170717">
    <property type="component" value="Unassembled WGS sequence"/>
</dbReference>
<evidence type="ECO:0000256" key="1">
    <source>
        <dbReference type="SAM" id="SignalP"/>
    </source>
</evidence>
<keyword evidence="1" id="KW-0732">Signal</keyword>
<gene>
    <name evidence="2" type="ORF">Q4527_07070</name>
</gene>
<dbReference type="NCBIfam" id="NF047637">
    <property type="entry name" value="lipo_CC0125"/>
    <property type="match status" value="1"/>
</dbReference>